<accession>A0AAD9NHW1</accession>
<name>A0AAD9NHW1_9ANNE</name>
<keyword evidence="2" id="KW-1185">Reference proteome</keyword>
<evidence type="ECO:0000313" key="2">
    <source>
        <dbReference type="Proteomes" id="UP001208570"/>
    </source>
</evidence>
<evidence type="ECO:0000313" key="1">
    <source>
        <dbReference type="EMBL" id="KAK2170665.1"/>
    </source>
</evidence>
<gene>
    <name evidence="1" type="ORF">LSH36_1g07044</name>
</gene>
<sequence length="131" mass="14579">MEQNIILSGHASLGKLKVAFSTLKCPKARSCSSASQHYTWCSEWTVNCIRGFLPQVKQKEWEKLTCKSFVVLGYIVWDVVLQLAKLSLSLQSCTCSVADVADRLQVTVSVLKLYTEQLGPKLQLVSGQNEL</sequence>
<proteinExistence type="predicted"/>
<protein>
    <submittedName>
        <fullName evidence="1">Uncharacterized protein</fullName>
    </submittedName>
</protein>
<reference evidence="1" key="1">
    <citation type="journal article" date="2023" name="Mol. Biol. Evol.">
        <title>Third-Generation Sequencing Reveals the Adaptive Role of the Epigenome in Three Deep-Sea Polychaetes.</title>
        <authorList>
            <person name="Perez M."/>
            <person name="Aroh O."/>
            <person name="Sun Y."/>
            <person name="Lan Y."/>
            <person name="Juniper S.K."/>
            <person name="Young C.R."/>
            <person name="Angers B."/>
            <person name="Qian P.Y."/>
        </authorList>
    </citation>
    <scope>NUCLEOTIDE SEQUENCE</scope>
    <source>
        <strain evidence="1">P08H-3</strain>
    </source>
</reference>
<organism evidence="1 2">
    <name type="scientific">Paralvinella palmiformis</name>
    <dbReference type="NCBI Taxonomy" id="53620"/>
    <lineage>
        <taxon>Eukaryota</taxon>
        <taxon>Metazoa</taxon>
        <taxon>Spiralia</taxon>
        <taxon>Lophotrochozoa</taxon>
        <taxon>Annelida</taxon>
        <taxon>Polychaeta</taxon>
        <taxon>Sedentaria</taxon>
        <taxon>Canalipalpata</taxon>
        <taxon>Terebellida</taxon>
        <taxon>Terebelliformia</taxon>
        <taxon>Alvinellidae</taxon>
        <taxon>Paralvinella</taxon>
    </lineage>
</organism>
<dbReference type="Proteomes" id="UP001208570">
    <property type="component" value="Unassembled WGS sequence"/>
</dbReference>
<comment type="caution">
    <text evidence="1">The sequence shown here is derived from an EMBL/GenBank/DDBJ whole genome shotgun (WGS) entry which is preliminary data.</text>
</comment>
<dbReference type="EMBL" id="JAODUP010000001">
    <property type="protein sequence ID" value="KAK2170665.1"/>
    <property type="molecule type" value="Genomic_DNA"/>
</dbReference>
<dbReference type="AlphaFoldDB" id="A0AAD9NHW1"/>